<dbReference type="InterPro" id="IPR026870">
    <property type="entry name" value="Zinc_ribbon_dom"/>
</dbReference>
<name>A0ABT0MD14_9BACL</name>
<reference evidence="2 3" key="1">
    <citation type="submission" date="2022-05" db="EMBL/GenBank/DDBJ databases">
        <title>Sporolactobacillus sp nov CPB3-1, isolated from tree bark (Mangifera indica L.).</title>
        <authorList>
            <person name="Phuengjayaem S."/>
            <person name="Tanasupawat S."/>
        </authorList>
    </citation>
    <scope>NUCLEOTIDE SEQUENCE [LARGE SCALE GENOMIC DNA]</scope>
    <source>
        <strain evidence="2 3">CPB3-1</strain>
    </source>
</reference>
<comment type="caution">
    <text evidence="2">The sequence shown here is derived from an EMBL/GenBank/DDBJ whole genome shotgun (WGS) entry which is preliminary data.</text>
</comment>
<dbReference type="RefSeq" id="WP_249102861.1">
    <property type="nucleotide sequence ID" value="NZ_JAMAST010000021.1"/>
</dbReference>
<dbReference type="Proteomes" id="UP001203004">
    <property type="component" value="Unassembled WGS sequence"/>
</dbReference>
<proteinExistence type="predicted"/>
<evidence type="ECO:0000313" key="2">
    <source>
        <dbReference type="EMBL" id="MCL1632766.1"/>
    </source>
</evidence>
<sequence>MADRFCQNCGHTLRPDQKFCGNCGKGIAALIEPKSQRAAEFKDSPNQNTQKNF</sequence>
<feature type="domain" description="Zinc-ribbon" evidence="1">
    <location>
        <begin position="5"/>
        <end position="25"/>
    </location>
</feature>
<accession>A0ABT0MD14</accession>
<dbReference type="EMBL" id="JAMAST010000021">
    <property type="protein sequence ID" value="MCL1632766.1"/>
    <property type="molecule type" value="Genomic_DNA"/>
</dbReference>
<protein>
    <submittedName>
        <fullName evidence="2">Zinc ribbon domain-containing protein</fullName>
    </submittedName>
</protein>
<keyword evidence="3" id="KW-1185">Reference proteome</keyword>
<dbReference type="Pfam" id="PF13240">
    <property type="entry name" value="Zn_Ribbon_1"/>
    <property type="match status" value="1"/>
</dbReference>
<evidence type="ECO:0000313" key="3">
    <source>
        <dbReference type="Proteomes" id="UP001203004"/>
    </source>
</evidence>
<gene>
    <name evidence="2" type="ORF">M3N64_12630</name>
</gene>
<organism evidence="2 3">
    <name type="scientific">Sporolactobacillus mangiferae</name>
    <dbReference type="NCBI Taxonomy" id="2940498"/>
    <lineage>
        <taxon>Bacteria</taxon>
        <taxon>Bacillati</taxon>
        <taxon>Bacillota</taxon>
        <taxon>Bacilli</taxon>
        <taxon>Bacillales</taxon>
        <taxon>Sporolactobacillaceae</taxon>
        <taxon>Sporolactobacillus</taxon>
    </lineage>
</organism>
<evidence type="ECO:0000259" key="1">
    <source>
        <dbReference type="Pfam" id="PF13240"/>
    </source>
</evidence>